<accession>A0A8J5YQW0</accession>
<keyword evidence="2" id="KW-1185">Reference proteome</keyword>
<organism evidence="1 2">
    <name type="scientific">Gossypium anomalum</name>
    <dbReference type="NCBI Taxonomy" id="47600"/>
    <lineage>
        <taxon>Eukaryota</taxon>
        <taxon>Viridiplantae</taxon>
        <taxon>Streptophyta</taxon>
        <taxon>Embryophyta</taxon>
        <taxon>Tracheophyta</taxon>
        <taxon>Spermatophyta</taxon>
        <taxon>Magnoliopsida</taxon>
        <taxon>eudicotyledons</taxon>
        <taxon>Gunneridae</taxon>
        <taxon>Pentapetalae</taxon>
        <taxon>rosids</taxon>
        <taxon>malvids</taxon>
        <taxon>Malvales</taxon>
        <taxon>Malvaceae</taxon>
        <taxon>Malvoideae</taxon>
        <taxon>Gossypium</taxon>
    </lineage>
</organism>
<sequence length="38" mass="4509">MYKKDENKNLNHLLILEFLELDLRSVRSVYSVCVKIQG</sequence>
<dbReference type="EMBL" id="JAHUZN010000009">
    <property type="protein sequence ID" value="KAG8483211.1"/>
    <property type="molecule type" value="Genomic_DNA"/>
</dbReference>
<proteinExistence type="predicted"/>
<evidence type="ECO:0000313" key="2">
    <source>
        <dbReference type="Proteomes" id="UP000701853"/>
    </source>
</evidence>
<evidence type="ECO:0000313" key="1">
    <source>
        <dbReference type="EMBL" id="KAG8483211.1"/>
    </source>
</evidence>
<dbReference type="Proteomes" id="UP000701853">
    <property type="component" value="Chromosome 9"/>
</dbReference>
<name>A0A8J5YQW0_9ROSI</name>
<gene>
    <name evidence="1" type="ORF">CXB51_022116</name>
</gene>
<reference evidence="1 2" key="1">
    <citation type="journal article" date="2021" name="bioRxiv">
        <title>The Gossypium anomalum genome as a resource for cotton improvement and evolutionary analysis of hybrid incompatibility.</title>
        <authorList>
            <person name="Grover C.E."/>
            <person name="Yuan D."/>
            <person name="Arick M.A."/>
            <person name="Miller E.R."/>
            <person name="Hu G."/>
            <person name="Peterson D.G."/>
            <person name="Wendel J.F."/>
            <person name="Udall J.A."/>
        </authorList>
    </citation>
    <scope>NUCLEOTIDE SEQUENCE [LARGE SCALE GENOMIC DNA]</scope>
    <source>
        <strain evidence="1">JFW-Udall</strain>
        <tissue evidence="1">Leaf</tissue>
    </source>
</reference>
<protein>
    <submittedName>
        <fullName evidence="1">Uncharacterized protein</fullName>
    </submittedName>
</protein>
<comment type="caution">
    <text evidence="1">The sequence shown here is derived from an EMBL/GenBank/DDBJ whole genome shotgun (WGS) entry which is preliminary data.</text>
</comment>
<dbReference type="AlphaFoldDB" id="A0A8J5YQW0"/>